<evidence type="ECO:0000313" key="1">
    <source>
        <dbReference type="EMBL" id="GHB14430.1"/>
    </source>
</evidence>
<dbReference type="EMBL" id="BMZI01000002">
    <property type="protein sequence ID" value="GHB14430.1"/>
    <property type="molecule type" value="Genomic_DNA"/>
</dbReference>
<sequence length="219" mass="24729">MPVENWLDDLMMTNAHVSALDDVPESLIDKLRAVDRVVLVASNPDVSRRHVRRAGITPRSLVLSFNKCGLLYRLPWNTSHVFVHRFGIRKQRFFGYPQRWKVALFKRLARESETFLLGGEAPATTAENVHWIPMRGDLALLDGYPFDELPERGGASTGFYMIALLIEIRTALDLDFDIVLVGFSDGGGGKQWYGHAWAFEREAVARHGLRVIEARAGEP</sequence>
<comment type="caution">
    <text evidence="1">The sequence shown here is derived from an EMBL/GenBank/DDBJ whole genome shotgun (WGS) entry which is preliminary data.</text>
</comment>
<protein>
    <submittedName>
        <fullName evidence="1">Uncharacterized protein</fullName>
    </submittedName>
</protein>
<accession>A0ABQ3DTU7</accession>
<name>A0ABQ3DTU7_9GAMM</name>
<dbReference type="Proteomes" id="UP000646745">
    <property type="component" value="Unassembled WGS sequence"/>
</dbReference>
<evidence type="ECO:0000313" key="2">
    <source>
        <dbReference type="Proteomes" id="UP000646745"/>
    </source>
</evidence>
<keyword evidence="2" id="KW-1185">Reference proteome</keyword>
<proteinExistence type="predicted"/>
<reference evidence="2" key="1">
    <citation type="journal article" date="2019" name="Int. J. Syst. Evol. Microbiol.">
        <title>The Global Catalogue of Microorganisms (GCM) 10K type strain sequencing project: providing services to taxonomists for standard genome sequencing and annotation.</title>
        <authorList>
            <consortium name="The Broad Institute Genomics Platform"/>
            <consortium name="The Broad Institute Genome Sequencing Center for Infectious Disease"/>
            <person name="Wu L."/>
            <person name="Ma J."/>
        </authorList>
    </citation>
    <scope>NUCLEOTIDE SEQUENCE [LARGE SCALE GENOMIC DNA]</scope>
    <source>
        <strain evidence="2">KCTC 32998</strain>
    </source>
</reference>
<gene>
    <name evidence="1" type="ORF">GCM10009038_11010</name>
</gene>
<organism evidence="1 2">
    <name type="scientific">Salinicola rhizosphaerae</name>
    <dbReference type="NCBI Taxonomy" id="1443141"/>
    <lineage>
        <taxon>Bacteria</taxon>
        <taxon>Pseudomonadati</taxon>
        <taxon>Pseudomonadota</taxon>
        <taxon>Gammaproteobacteria</taxon>
        <taxon>Oceanospirillales</taxon>
        <taxon>Halomonadaceae</taxon>
        <taxon>Salinicola</taxon>
    </lineage>
</organism>